<dbReference type="InterPro" id="IPR013641">
    <property type="entry name" value="KTI12/PSTK"/>
</dbReference>
<protein>
    <recommendedName>
        <fullName evidence="6">Chromatin associated protein KTI12</fullName>
    </recommendedName>
</protein>
<evidence type="ECO:0000256" key="1">
    <source>
        <dbReference type="ARBA" id="ARBA00022741"/>
    </source>
</evidence>
<evidence type="ECO:0000313" key="5">
    <source>
        <dbReference type="Proteomes" id="UP001342314"/>
    </source>
</evidence>
<reference evidence="4 5" key="1">
    <citation type="submission" date="2021-12" db="EMBL/GenBank/DDBJ databases">
        <title>High titer production of polyol ester of fatty acids by Rhodotorula paludigena BS15 towards product separation-free biomass refinery.</title>
        <authorList>
            <person name="Mano J."/>
            <person name="Ono H."/>
            <person name="Tanaka T."/>
            <person name="Naito K."/>
            <person name="Sushida H."/>
            <person name="Ike M."/>
            <person name="Tokuyasu K."/>
            <person name="Kitaoka M."/>
        </authorList>
    </citation>
    <scope>NUCLEOTIDE SEQUENCE [LARGE SCALE GENOMIC DNA]</scope>
    <source>
        <strain evidence="4 5">BS15</strain>
    </source>
</reference>
<accession>A0AAV5GSR9</accession>
<evidence type="ECO:0000256" key="3">
    <source>
        <dbReference type="ARBA" id="ARBA00025768"/>
    </source>
</evidence>
<proteinExistence type="inferred from homology"/>
<sequence>MATVTLCGYPCAGKTERAKQLATFLEAKLADPATPPQHRGKKVVVVNDESLSLPKRAYDDARAEKPARAALFSAVQRNLARDAIVLVDAMNYIKGSRYQMYCEAREVGVRTCTLFVATPPEQCRERNAARDETSAYLPATLDNLISRFEEPNSAARWDAPLVTVAADDPPLDQRSAGAEAGVHGSEAAEQIWRAITEGELKPPNLATQTIQTSSTSYLSLLDSTSTLIITTLLSRQSLSPLSGPTPLTLPTSPAPTRITLELNKPVTMPQLQRLKRQFTQLNARTASGREFREKEIAELFAQYLQEQLR</sequence>
<dbReference type="GO" id="GO:0005524">
    <property type="term" value="F:ATP binding"/>
    <property type="evidence" value="ECO:0007669"/>
    <property type="project" value="UniProtKB-KW"/>
</dbReference>
<dbReference type="PANTHER" id="PTHR12435">
    <property type="match status" value="1"/>
</dbReference>
<keyword evidence="1" id="KW-0547">Nucleotide-binding</keyword>
<dbReference type="Proteomes" id="UP001342314">
    <property type="component" value="Unassembled WGS sequence"/>
</dbReference>
<organism evidence="4 5">
    <name type="scientific">Rhodotorula paludigena</name>
    <dbReference type="NCBI Taxonomy" id="86838"/>
    <lineage>
        <taxon>Eukaryota</taxon>
        <taxon>Fungi</taxon>
        <taxon>Dikarya</taxon>
        <taxon>Basidiomycota</taxon>
        <taxon>Pucciniomycotina</taxon>
        <taxon>Microbotryomycetes</taxon>
        <taxon>Sporidiobolales</taxon>
        <taxon>Sporidiobolaceae</taxon>
        <taxon>Rhodotorula</taxon>
    </lineage>
</organism>
<comment type="similarity">
    <text evidence="3">Belongs to the KTI12 family.</text>
</comment>
<keyword evidence="2" id="KW-0067">ATP-binding</keyword>
<gene>
    <name evidence="4" type="ORF">Rhopal_005442-T1</name>
</gene>
<dbReference type="Pfam" id="PF08433">
    <property type="entry name" value="KTI12"/>
    <property type="match status" value="1"/>
</dbReference>
<dbReference type="EMBL" id="BQKY01000011">
    <property type="protein sequence ID" value="GJN92412.1"/>
    <property type="molecule type" value="Genomic_DNA"/>
</dbReference>
<evidence type="ECO:0000256" key="2">
    <source>
        <dbReference type="ARBA" id="ARBA00022840"/>
    </source>
</evidence>
<dbReference type="Gene3D" id="3.40.50.300">
    <property type="entry name" value="P-loop containing nucleotide triphosphate hydrolases"/>
    <property type="match status" value="1"/>
</dbReference>
<evidence type="ECO:0008006" key="6">
    <source>
        <dbReference type="Google" id="ProtNLM"/>
    </source>
</evidence>
<dbReference type="SUPFAM" id="SSF52540">
    <property type="entry name" value="P-loop containing nucleoside triphosphate hydrolases"/>
    <property type="match status" value="1"/>
</dbReference>
<keyword evidence="5" id="KW-1185">Reference proteome</keyword>
<evidence type="ECO:0000313" key="4">
    <source>
        <dbReference type="EMBL" id="GJN92412.1"/>
    </source>
</evidence>
<name>A0AAV5GSR9_9BASI</name>
<dbReference type="InterPro" id="IPR027417">
    <property type="entry name" value="P-loop_NTPase"/>
</dbReference>
<comment type="caution">
    <text evidence="4">The sequence shown here is derived from an EMBL/GenBank/DDBJ whole genome shotgun (WGS) entry which is preliminary data.</text>
</comment>
<dbReference type="AlphaFoldDB" id="A0AAV5GSR9"/>